<feature type="region of interest" description="Disordered" evidence="2">
    <location>
        <begin position="149"/>
        <end position="177"/>
    </location>
</feature>
<dbReference type="OrthoDB" id="3261350at2759"/>
<feature type="region of interest" description="Disordered" evidence="2">
    <location>
        <begin position="1"/>
        <end position="31"/>
    </location>
</feature>
<gene>
    <name evidence="3" type="ORF">FIESC28_09954</name>
</gene>
<accession>A0A366QZ25</accession>
<name>A0A366QZ25_9HYPO</name>
<keyword evidence="1" id="KW-0175">Coiled coil</keyword>
<evidence type="ECO:0000313" key="4">
    <source>
        <dbReference type="Proteomes" id="UP000253153"/>
    </source>
</evidence>
<dbReference type="Proteomes" id="UP000253153">
    <property type="component" value="Unassembled WGS sequence"/>
</dbReference>
<dbReference type="EMBL" id="QKXC01000266">
    <property type="protein sequence ID" value="RBR09346.1"/>
    <property type="molecule type" value="Genomic_DNA"/>
</dbReference>
<dbReference type="GeneID" id="41999385"/>
<evidence type="ECO:0000313" key="3">
    <source>
        <dbReference type="EMBL" id="RBR09346.1"/>
    </source>
</evidence>
<dbReference type="RefSeq" id="XP_031011876.1">
    <property type="nucleotide sequence ID" value="XM_031164089.1"/>
</dbReference>
<feature type="compositionally biased region" description="Acidic residues" evidence="2">
    <location>
        <begin position="235"/>
        <end position="248"/>
    </location>
</feature>
<feature type="coiled-coil region" evidence="1">
    <location>
        <begin position="342"/>
        <end position="450"/>
    </location>
</feature>
<evidence type="ECO:0000256" key="2">
    <source>
        <dbReference type="SAM" id="MobiDB-lite"/>
    </source>
</evidence>
<feature type="compositionally biased region" description="Basic and acidic residues" evidence="2">
    <location>
        <begin position="1"/>
        <end position="10"/>
    </location>
</feature>
<evidence type="ECO:0000256" key="1">
    <source>
        <dbReference type="SAM" id="Coils"/>
    </source>
</evidence>
<comment type="caution">
    <text evidence="3">The sequence shown here is derived from an EMBL/GenBank/DDBJ whole genome shotgun (WGS) entry which is preliminary data.</text>
</comment>
<sequence>MNETPTEQRAKTAAPALPQQQPAPPSQAPSWSPWDWWANTADYGATIRAFLSLVSRATNAEHAERLFQHEFAKFELAGTRMILLHEIIRQCPGHDLHRLASNTLMGWNNPPPAPPRSLSTPIDPSLQDTNSGLAINKRIPYYEMGRPATQTRALDRRSSAPAASGSTHPEVSNQRIANHPVADDLMRDREESDPFANHKVSFSRINKRIEAAVEAEDHANRTIGDGEGFMPMTDGLDENEESGGDDSSPDVVPVHDVPMDDLPVDDLSLNDPPPEDPTQNETDPQEKPADTNPQSPMITNEAVPSRGSKRTHDEMTGNPSAAFRKYKDLVAQLQKGDLKILEDNANKDLAQAEADKAAADRALGVLEGRAQARPDDLPDNSEVERARSRNEKAAQAVTGAKKRVTALGHIERARWLHESCLEAKDYRRKMQELLNENQEKITQMEKAYHKAFTFALDEYWAGLIAAERARQSN</sequence>
<dbReference type="AlphaFoldDB" id="A0A366QZ25"/>
<feature type="compositionally biased region" description="Polar residues" evidence="2">
    <location>
        <begin position="164"/>
        <end position="176"/>
    </location>
</feature>
<protein>
    <submittedName>
        <fullName evidence="3">Uncharacterized protein</fullName>
    </submittedName>
</protein>
<organism evidence="3 4">
    <name type="scientific">Fusarium coffeatum</name>
    <dbReference type="NCBI Taxonomy" id="231269"/>
    <lineage>
        <taxon>Eukaryota</taxon>
        <taxon>Fungi</taxon>
        <taxon>Dikarya</taxon>
        <taxon>Ascomycota</taxon>
        <taxon>Pezizomycotina</taxon>
        <taxon>Sordariomycetes</taxon>
        <taxon>Hypocreomycetidae</taxon>
        <taxon>Hypocreales</taxon>
        <taxon>Nectriaceae</taxon>
        <taxon>Fusarium</taxon>
        <taxon>Fusarium incarnatum-equiseti species complex</taxon>
    </lineage>
</organism>
<reference evidence="3 4" key="1">
    <citation type="submission" date="2018-06" db="EMBL/GenBank/DDBJ databases">
        <title>Fusarium incarnatum-equiseti species complex species 28.</title>
        <authorList>
            <person name="Gardiner D.M."/>
        </authorList>
    </citation>
    <scope>NUCLEOTIDE SEQUENCE [LARGE SCALE GENOMIC DNA]</scope>
    <source>
        <strain evidence="3 4">FIESC_28</strain>
    </source>
</reference>
<proteinExistence type="predicted"/>
<keyword evidence="4" id="KW-1185">Reference proteome</keyword>
<feature type="region of interest" description="Disordered" evidence="2">
    <location>
        <begin position="216"/>
        <end position="321"/>
    </location>
</feature>